<keyword evidence="10 15" id="KW-0750">Starch biosynthesis</keyword>
<keyword evidence="21" id="KW-1185">Reference proteome</keyword>
<keyword evidence="5 15" id="KW-0150">Chloroplast</keyword>
<evidence type="ECO:0000256" key="8">
    <source>
        <dbReference type="ARBA" id="ARBA00022679"/>
    </source>
</evidence>
<evidence type="ECO:0000313" key="21">
    <source>
        <dbReference type="Proteomes" id="UP001205105"/>
    </source>
</evidence>
<evidence type="ECO:0000259" key="19">
    <source>
        <dbReference type="Pfam" id="PF08323"/>
    </source>
</evidence>
<feature type="region of interest" description="Disordered" evidence="16">
    <location>
        <begin position="294"/>
        <end position="328"/>
    </location>
</feature>
<evidence type="ECO:0000256" key="16">
    <source>
        <dbReference type="SAM" id="MobiDB-lite"/>
    </source>
</evidence>
<dbReference type="InterPro" id="IPR002657">
    <property type="entry name" value="BilAc:Na_symport/Acr3"/>
</dbReference>
<proteinExistence type="inferred from homology"/>
<keyword evidence="8" id="KW-0808">Transferase</keyword>
<sequence>MSHPPCNFLCCCSTAGQSALAAAMLAVGLATPLSEFRRVLRSPGRALDGWAAQLIAMPVLALALCYAMGLPLPYAIGLCLVACCPGGSAAGVVGHLAGGDVPLSVLLTAASALAAGVTVPLLGKLLLGTWLPAATSGLALSTLQAVLLPALAGSALGEVFPGTAATLRPLCTLCAAGLMAAHCASYIAHSGGALRYAGPRLLGAVIAMHAGSLLLGYGLCRMLGQPRPAARSAGIQASMRNSALAGQLAVAAFPAHPAAALPCVLSACVHTVLGTLAALYFKARDGAADGQRAAAAAAAGEQHSHGSSSGGGGGDSGGGGPPGGPEEPFSALLEAVEMMARQVAPLAQRASEQLAPLAAAASSTLTAARTTTRAGVHAALQAGASLLVPGLMEELEGQLKGLEQAELDVPPQEERERGRPGAKAPANPLAMSVVMVGAECAPWSKTGGLGDVMQALPKALAARGHRLMVVAPLYKRYPEAVDTGVRLRLQVCGSETEVGFWHAQLDGVDYTFLDHPAFSHWADQIYGGSRQDVLYRCALLSKAALEAPRLLPGGEAGALGEGCLFVANDFHAALVPVYLQAHYRDHGQMLYARSLLVVHNLAHQGRGPPEELGMLDLPDDYYKLFSLRDAHSGSWMMNVLKAGAIASHRIVAVSNQYAQEVQTAEHGFGLDDTLRRQAWKLTGKPFLTAAPGLGAQLCTGVVNGIDTAEWSPAADVHLGSDGYRRYDAASLDAGKAACKAALQRELGLPVDPDAPLLGFIGRLDPQKGVDLIADNYEWLMEQGAQLVLLGSGREDLEAALREMEARAPRQCRAWVGFSVKLAHRMTAGVDLLLMPSRFEPCGLNQLYAMAYGTVPVVHAVGGLADTVQPFNPYEGTGTGWTFTGADPAAFRQALAFALQTYREHRDSFRDIQLRGMSQDLSWGAAAQQYEAVLLAAKYQW</sequence>
<dbReference type="Pfam" id="PF00534">
    <property type="entry name" value="Glycos_transf_1"/>
    <property type="match status" value="1"/>
</dbReference>
<feature type="transmembrane region" description="Helical" evidence="17">
    <location>
        <begin position="201"/>
        <end position="219"/>
    </location>
</feature>
<dbReference type="GO" id="GO:0009501">
    <property type="term" value="C:amyloplast"/>
    <property type="evidence" value="ECO:0007669"/>
    <property type="project" value="UniProtKB-SubCell"/>
</dbReference>
<organism evidence="20 21">
    <name type="scientific">Chlorella ohadii</name>
    <dbReference type="NCBI Taxonomy" id="2649997"/>
    <lineage>
        <taxon>Eukaryota</taxon>
        <taxon>Viridiplantae</taxon>
        <taxon>Chlorophyta</taxon>
        <taxon>core chlorophytes</taxon>
        <taxon>Trebouxiophyceae</taxon>
        <taxon>Chlorellales</taxon>
        <taxon>Chlorellaceae</taxon>
        <taxon>Chlorella clade</taxon>
        <taxon>Chlorella</taxon>
    </lineage>
</organism>
<dbReference type="Proteomes" id="UP001205105">
    <property type="component" value="Unassembled WGS sequence"/>
</dbReference>
<reference evidence="20" key="1">
    <citation type="submission" date="2020-11" db="EMBL/GenBank/DDBJ databases">
        <title>Chlorella ohadii genome sequencing and assembly.</title>
        <authorList>
            <person name="Murik O."/>
            <person name="Treves H."/>
            <person name="Kedem I."/>
            <person name="Shotland Y."/>
            <person name="Kaplan A."/>
        </authorList>
    </citation>
    <scope>NUCLEOTIDE SEQUENCE</scope>
    <source>
        <strain evidence="20">1</strain>
    </source>
</reference>
<comment type="subcellular location">
    <subcellularLocation>
        <location evidence="2">Membrane</location>
        <topology evidence="2">Multi-pass membrane protein</topology>
    </subcellularLocation>
    <subcellularLocation>
        <location evidence="15">Plastid</location>
        <location evidence="15">Chloroplast</location>
    </subcellularLocation>
    <subcellularLocation>
        <location evidence="15">Plastid</location>
        <location evidence="15">Amyloplast</location>
    </subcellularLocation>
</comment>
<dbReference type="GO" id="GO:0010021">
    <property type="term" value="P:amylopectin biosynthetic process"/>
    <property type="evidence" value="ECO:0007669"/>
    <property type="project" value="UniProtKB-ARBA"/>
</dbReference>
<keyword evidence="9 17" id="KW-0812">Transmembrane</keyword>
<dbReference type="InterPro" id="IPR001296">
    <property type="entry name" value="Glyco_trans_1"/>
</dbReference>
<accession>A0AAD5E1U3</accession>
<evidence type="ECO:0000256" key="3">
    <source>
        <dbReference type="ARBA" id="ARBA00004727"/>
    </source>
</evidence>
<evidence type="ECO:0000256" key="12">
    <source>
        <dbReference type="ARBA" id="ARBA00022989"/>
    </source>
</evidence>
<keyword evidence="6" id="KW-0934">Plastid</keyword>
<feature type="region of interest" description="Disordered" evidence="16">
    <location>
        <begin position="404"/>
        <end position="425"/>
    </location>
</feature>
<feature type="compositionally biased region" description="Gly residues" evidence="16">
    <location>
        <begin position="308"/>
        <end position="321"/>
    </location>
</feature>
<evidence type="ECO:0000256" key="1">
    <source>
        <dbReference type="ARBA" id="ARBA00001478"/>
    </source>
</evidence>
<evidence type="ECO:0000256" key="13">
    <source>
        <dbReference type="ARBA" id="ARBA00023136"/>
    </source>
</evidence>
<dbReference type="CDD" id="cd03791">
    <property type="entry name" value="GT5_Glycogen_synthase_DULL1-like"/>
    <property type="match status" value="1"/>
</dbReference>
<feature type="domain" description="Glycosyl transferase family 1" evidence="18">
    <location>
        <begin position="751"/>
        <end position="908"/>
    </location>
</feature>
<evidence type="ECO:0000256" key="17">
    <source>
        <dbReference type="SAM" id="Phobius"/>
    </source>
</evidence>
<evidence type="ECO:0000256" key="6">
    <source>
        <dbReference type="ARBA" id="ARBA00022640"/>
    </source>
</evidence>
<dbReference type="Pfam" id="PF08323">
    <property type="entry name" value="Glyco_transf_5"/>
    <property type="match status" value="1"/>
</dbReference>
<dbReference type="GO" id="GO:0009011">
    <property type="term" value="F:alpha-1,4-glucan glucosyltransferase (ADP-glucose donor) activity"/>
    <property type="evidence" value="ECO:0007669"/>
    <property type="project" value="UniProtKB-EC"/>
</dbReference>
<evidence type="ECO:0000259" key="18">
    <source>
        <dbReference type="Pfam" id="PF00534"/>
    </source>
</evidence>
<keyword evidence="13 17" id="KW-0472">Membrane</keyword>
<dbReference type="HAMAP" id="MF_00484">
    <property type="entry name" value="Glycogen_synth"/>
    <property type="match status" value="1"/>
</dbReference>
<dbReference type="FunFam" id="3.40.50.2000:FF:000025">
    <property type="entry name" value="Starch synthase, chloroplastic/amyloplastic"/>
    <property type="match status" value="1"/>
</dbReference>
<dbReference type="InterPro" id="IPR011835">
    <property type="entry name" value="GS/SS"/>
</dbReference>
<evidence type="ECO:0000256" key="2">
    <source>
        <dbReference type="ARBA" id="ARBA00004141"/>
    </source>
</evidence>
<dbReference type="InterPro" id="IPR013534">
    <property type="entry name" value="Starch_synth_cat_dom"/>
</dbReference>
<dbReference type="GO" id="GO:0004373">
    <property type="term" value="F:alpha-1,4-glucan glucosyltransferase (UDP-glucose donor) activity"/>
    <property type="evidence" value="ECO:0007669"/>
    <property type="project" value="InterPro"/>
</dbReference>
<dbReference type="GO" id="GO:0019252">
    <property type="term" value="P:starch biosynthetic process"/>
    <property type="evidence" value="ECO:0007669"/>
    <property type="project" value="UniProtKB-UniRule"/>
</dbReference>
<dbReference type="Pfam" id="PF01758">
    <property type="entry name" value="SBF"/>
    <property type="match status" value="1"/>
</dbReference>
<keyword evidence="14 15" id="KW-0035">Amyloplast</keyword>
<evidence type="ECO:0000256" key="10">
    <source>
        <dbReference type="ARBA" id="ARBA00022922"/>
    </source>
</evidence>
<dbReference type="PANTHER" id="PTHR45825:SF2">
    <property type="entry name" value="STARCH SYNTHASE 2, CHLOROPLASTIC_AMYLOPLASTIC"/>
    <property type="match status" value="1"/>
</dbReference>
<name>A0AAD5E1U3_9CHLO</name>
<feature type="transmembrane region" description="Helical" evidence="17">
    <location>
        <begin position="50"/>
        <end position="67"/>
    </location>
</feature>
<comment type="similarity">
    <text evidence="4 15">Belongs to the glycosyltransferase 1 family. Bacterial/plant glycogen synthase subfamily.</text>
</comment>
<dbReference type="GO" id="GO:0016020">
    <property type="term" value="C:membrane"/>
    <property type="evidence" value="ECO:0007669"/>
    <property type="project" value="UniProtKB-SubCell"/>
</dbReference>
<dbReference type="Gene3D" id="1.20.1530.20">
    <property type="match status" value="1"/>
</dbReference>
<feature type="compositionally biased region" description="Low complexity" evidence="16">
    <location>
        <begin position="294"/>
        <end position="307"/>
    </location>
</feature>
<feature type="transmembrane region" description="Helical" evidence="17">
    <location>
        <begin position="74"/>
        <end position="97"/>
    </location>
</feature>
<feature type="transmembrane region" description="Helical" evidence="17">
    <location>
        <begin position="103"/>
        <end position="123"/>
    </location>
</feature>
<dbReference type="GO" id="GO:0009507">
    <property type="term" value="C:chloroplast"/>
    <property type="evidence" value="ECO:0007669"/>
    <property type="project" value="UniProtKB-SubCell"/>
</dbReference>
<feature type="transmembrane region" description="Helical" evidence="17">
    <location>
        <begin position="130"/>
        <end position="155"/>
    </location>
</feature>
<keyword evidence="12 17" id="KW-1133">Transmembrane helix</keyword>
<dbReference type="InterPro" id="IPR038770">
    <property type="entry name" value="Na+/solute_symporter_sf"/>
</dbReference>
<evidence type="ECO:0000313" key="20">
    <source>
        <dbReference type="EMBL" id="KAI7844784.1"/>
    </source>
</evidence>
<comment type="caution">
    <text evidence="20">The sequence shown here is derived from an EMBL/GenBank/DDBJ whole genome shotgun (WGS) entry which is preliminary data.</text>
</comment>
<dbReference type="EC" id="2.4.1.-" evidence="15"/>
<evidence type="ECO:0000256" key="11">
    <source>
        <dbReference type="ARBA" id="ARBA00022946"/>
    </source>
</evidence>
<evidence type="ECO:0000256" key="14">
    <source>
        <dbReference type="ARBA" id="ARBA00023234"/>
    </source>
</evidence>
<comment type="pathway">
    <text evidence="3 15">Glycan biosynthesis; starch biosynthesis.</text>
</comment>
<feature type="transmembrane region" description="Helical" evidence="17">
    <location>
        <begin position="167"/>
        <end position="189"/>
    </location>
</feature>
<evidence type="ECO:0000256" key="9">
    <source>
        <dbReference type="ARBA" id="ARBA00022692"/>
    </source>
</evidence>
<dbReference type="NCBIfam" id="TIGR02095">
    <property type="entry name" value="glgA"/>
    <property type="match status" value="1"/>
</dbReference>
<dbReference type="Gene3D" id="3.40.50.2000">
    <property type="entry name" value="Glycogen Phosphorylase B"/>
    <property type="match status" value="2"/>
</dbReference>
<dbReference type="FunFam" id="3.40.50.2000:FF:000048">
    <property type="entry name" value="Starch synthase, chloroplastic/amyloplastic"/>
    <property type="match status" value="1"/>
</dbReference>
<comment type="catalytic activity">
    <reaction evidence="1">
        <text>[(1-&gt;4)-alpha-D-glucosyl](n) + ADP-alpha-D-glucose = [(1-&gt;4)-alpha-D-glucosyl](n+1) + ADP + H(+)</text>
        <dbReference type="Rhea" id="RHEA:18189"/>
        <dbReference type="Rhea" id="RHEA-COMP:9584"/>
        <dbReference type="Rhea" id="RHEA-COMP:9587"/>
        <dbReference type="ChEBI" id="CHEBI:15378"/>
        <dbReference type="ChEBI" id="CHEBI:15444"/>
        <dbReference type="ChEBI" id="CHEBI:57498"/>
        <dbReference type="ChEBI" id="CHEBI:456216"/>
        <dbReference type="EC" id="2.4.1.21"/>
    </reaction>
</comment>
<gene>
    <name evidence="20" type="ORF">COHA_001664</name>
</gene>
<keyword evidence="11" id="KW-0809">Transit peptide</keyword>
<evidence type="ECO:0000256" key="4">
    <source>
        <dbReference type="ARBA" id="ARBA00010281"/>
    </source>
</evidence>
<evidence type="ECO:0000256" key="15">
    <source>
        <dbReference type="RuleBase" id="RU361232"/>
    </source>
</evidence>
<protein>
    <recommendedName>
        <fullName evidence="15">Starch synthase, chloroplastic/amyloplastic</fullName>
        <ecNumber evidence="15">2.4.1.-</ecNumber>
    </recommendedName>
</protein>
<evidence type="ECO:0000256" key="5">
    <source>
        <dbReference type="ARBA" id="ARBA00022528"/>
    </source>
</evidence>
<feature type="domain" description="Starch synthase catalytic" evidence="19">
    <location>
        <begin position="433"/>
        <end position="675"/>
    </location>
</feature>
<dbReference type="SUPFAM" id="SSF53756">
    <property type="entry name" value="UDP-Glycosyltransferase/glycogen phosphorylase"/>
    <property type="match status" value="1"/>
</dbReference>
<evidence type="ECO:0000256" key="7">
    <source>
        <dbReference type="ARBA" id="ARBA00022676"/>
    </source>
</evidence>
<dbReference type="PANTHER" id="PTHR45825">
    <property type="entry name" value="GRANULE-BOUND STARCH SYNTHASE 1, CHLOROPLASTIC/AMYLOPLASTIC"/>
    <property type="match status" value="1"/>
</dbReference>
<keyword evidence="7 15" id="KW-0328">Glycosyltransferase</keyword>
<dbReference type="EMBL" id="JADXDR010000024">
    <property type="protein sequence ID" value="KAI7844784.1"/>
    <property type="molecule type" value="Genomic_DNA"/>
</dbReference>
<dbReference type="AlphaFoldDB" id="A0AAD5E1U3"/>